<keyword evidence="4" id="KW-1185">Reference proteome</keyword>
<dbReference type="Pfam" id="PF11992">
    <property type="entry name" value="TgpA_N"/>
    <property type="match status" value="1"/>
</dbReference>
<feature type="transmembrane region" description="Helical" evidence="1">
    <location>
        <begin position="85"/>
        <end position="101"/>
    </location>
</feature>
<feature type="domain" description="Transglutaminase-like" evidence="2">
    <location>
        <begin position="378"/>
        <end position="449"/>
    </location>
</feature>
<dbReference type="Proteomes" id="UP000175669">
    <property type="component" value="Unassembled WGS sequence"/>
</dbReference>
<gene>
    <name evidence="3" type="ORF">PHACT_03210</name>
</gene>
<feature type="transmembrane region" description="Helical" evidence="1">
    <location>
        <begin position="56"/>
        <end position="79"/>
    </location>
</feature>
<feature type="transmembrane region" description="Helical" evidence="1">
    <location>
        <begin position="122"/>
        <end position="143"/>
    </location>
</feature>
<comment type="caution">
    <text evidence="3">The sequence shown here is derived from an EMBL/GenBank/DDBJ whole genome shotgun (WGS) entry which is preliminary data.</text>
</comment>
<dbReference type="Gene3D" id="3.10.620.30">
    <property type="match status" value="1"/>
</dbReference>
<dbReference type="InterPro" id="IPR002931">
    <property type="entry name" value="Transglutaminase-like"/>
</dbReference>
<accession>A0A1E8CIL0</accession>
<keyword evidence="1" id="KW-0472">Membrane</keyword>
<reference evidence="4" key="1">
    <citation type="submission" date="2016-07" db="EMBL/GenBank/DDBJ databases">
        <authorList>
            <person name="Florea S."/>
            <person name="Webb J.S."/>
            <person name="Jaromczyk J."/>
            <person name="Schardl C.L."/>
        </authorList>
    </citation>
    <scope>NUCLEOTIDE SEQUENCE [LARGE SCALE GENOMIC DNA]</scope>
    <source>
        <strain evidence="4">KCTC 42131</strain>
    </source>
</reference>
<organism evidence="3 4">
    <name type="scientific">Pseudohongiella acticola</name>
    <dbReference type="NCBI Taxonomy" id="1524254"/>
    <lineage>
        <taxon>Bacteria</taxon>
        <taxon>Pseudomonadati</taxon>
        <taxon>Pseudomonadota</taxon>
        <taxon>Gammaproteobacteria</taxon>
        <taxon>Pseudomonadales</taxon>
        <taxon>Pseudohongiellaceae</taxon>
        <taxon>Pseudohongiella</taxon>
    </lineage>
</organism>
<dbReference type="STRING" id="1524254.PHACT_03210"/>
<dbReference type="EMBL" id="MASR01000001">
    <property type="protein sequence ID" value="OFE12263.1"/>
    <property type="molecule type" value="Genomic_DNA"/>
</dbReference>
<name>A0A1E8CIL0_9GAMM</name>
<dbReference type="PANTHER" id="PTHR42736">
    <property type="entry name" value="PROTEIN-GLUTAMINE GAMMA-GLUTAMYLTRANSFERASE"/>
    <property type="match status" value="1"/>
</dbReference>
<dbReference type="OrthoDB" id="9804872at2"/>
<protein>
    <recommendedName>
        <fullName evidence="2">Transglutaminase-like domain-containing protein</fullName>
    </recommendedName>
</protein>
<dbReference type="Pfam" id="PF01841">
    <property type="entry name" value="Transglut_core"/>
    <property type="match status" value="1"/>
</dbReference>
<dbReference type="RefSeq" id="WP_070115886.1">
    <property type="nucleotide sequence ID" value="NZ_MASR01000001.1"/>
</dbReference>
<proteinExistence type="predicted"/>
<evidence type="ECO:0000313" key="4">
    <source>
        <dbReference type="Proteomes" id="UP000175669"/>
    </source>
</evidence>
<keyword evidence="1" id="KW-1133">Transmembrane helix</keyword>
<dbReference type="InterPro" id="IPR052901">
    <property type="entry name" value="Bact_TGase-like"/>
</dbReference>
<feature type="transmembrane region" description="Helical" evidence="1">
    <location>
        <begin position="534"/>
        <end position="552"/>
    </location>
</feature>
<dbReference type="Pfam" id="PF13559">
    <property type="entry name" value="DUF4129"/>
    <property type="match status" value="1"/>
</dbReference>
<dbReference type="SMART" id="SM00460">
    <property type="entry name" value="TGc"/>
    <property type="match status" value="1"/>
</dbReference>
<evidence type="ECO:0000313" key="3">
    <source>
        <dbReference type="EMBL" id="OFE12263.1"/>
    </source>
</evidence>
<dbReference type="InterPro" id="IPR025403">
    <property type="entry name" value="TgpA-like_C"/>
</dbReference>
<sequence length="645" mass="71927">MTDVNTTVRDLNAANRHQYNDKAADVRNDNAVSVPTALLAAVALVLPPLQAQAWWLILPCLVCLILRWHTIAFVLLFAAVPEADGWPAGLYFLSLVLLLLMRMSTGPADTALSQLGKAGRQVLLALPVLMLLAAVMLVAGAGWSERTPDNSARTGVSDRMTPGSVSELVNDGNLAMRVGFNDVTESDADVDNDGGSGPVLLPQDLYWRGLVLEHFDGRSWTRENQLMFDLDPPPVITGQQSRLLYQVTLEPTRQAWLYGLHQAHTTRADTYRDSRGMLISADIIRQRIRYPVTSVTPQRELDLHGSMRERNLALPAGSNPQTRQWVAGLRRTHPDDHDFSRTVLQYFNQQPFFYTLTPAVARVQAQTQTLSNSVDDFLFNSREGYCEHYASALTFTLRAAGIPARVVAGYQGGEQNPITGHWSVYQFNAHAWVEAWYPDTGWQRLDPTLSVAPERIIQGIDAWLAALGNDEARANLDGGTRLRMLLGDIPGFDSARHGLDALQHGWNLSVYDADGDLRTEELATWLESRGLGNLPVWLLALLLLAVGLRAMFGERTHGRRQRSPVIQAYMRLDARLQKQGLGRMPSETIRAHLTRISEWLPEQAGALHELGQLMTVAEYSNDSNEQRDVSARMHQLIRFVRSARR</sequence>
<dbReference type="PANTHER" id="PTHR42736:SF1">
    <property type="entry name" value="PROTEIN-GLUTAMINE GAMMA-GLUTAMYLTRANSFERASE"/>
    <property type="match status" value="1"/>
</dbReference>
<evidence type="ECO:0000259" key="2">
    <source>
        <dbReference type="SMART" id="SM00460"/>
    </source>
</evidence>
<keyword evidence="1" id="KW-0812">Transmembrane</keyword>
<dbReference type="InterPro" id="IPR021878">
    <property type="entry name" value="TgpA_N"/>
</dbReference>
<dbReference type="InterPro" id="IPR038765">
    <property type="entry name" value="Papain-like_cys_pep_sf"/>
</dbReference>
<dbReference type="SUPFAM" id="SSF54001">
    <property type="entry name" value="Cysteine proteinases"/>
    <property type="match status" value="1"/>
</dbReference>
<dbReference type="AlphaFoldDB" id="A0A1E8CIL0"/>
<evidence type="ECO:0000256" key="1">
    <source>
        <dbReference type="SAM" id="Phobius"/>
    </source>
</evidence>